<proteinExistence type="predicted"/>
<dbReference type="SUPFAM" id="SSF55424">
    <property type="entry name" value="FAD/NAD-linked reductases, dimerisation (C-terminal) domain"/>
    <property type="match status" value="1"/>
</dbReference>
<keyword evidence="3" id="KW-0274">FAD</keyword>
<keyword evidence="9" id="KW-1185">Reference proteome</keyword>
<dbReference type="EC" id="1.18.1.-" evidence="8"/>
<dbReference type="PANTHER" id="PTHR43557">
    <property type="entry name" value="APOPTOSIS-INDUCING FACTOR 1"/>
    <property type="match status" value="1"/>
</dbReference>
<protein>
    <submittedName>
        <fullName evidence="8">Rhodocoxin reductase</fullName>
        <ecNumber evidence="8">1.18.1.-</ecNumber>
    </submittedName>
</protein>
<sequence>MSGNFGGPMDDRCIIIGAGHAGSQAAVSLRQEGYAGEIILINDETDIPYHKPPLSKSYLKAPEKGSLVLRPESAYRDNNIEMLFGAHVDAVSIAERTVTLGDGRVLPWSELVFATGARARIPDVPGVALEGVVTLRRMEDARRIAAMMPDVRNVVIIGGGFIGLEMAHSAIALGKKTVLIEAAPRVLGRSVAAPVSAHVEARSRAADITLLTGLGVASIEGENGRAIGVTAGDGTFFPADLVVIGTGAVPNVELAAKAGLSIDNGIRVDEHMRTSAPHVYAIGDCASYAHFHAGRHVRLESVQNATDQAKHFARTIVGRETPYREVAWFWSDQGDMKLQTAGLSFDADRHVLSGEPEENAFSVFSFQGRQAGGGRFHQSPGRSYDCASSACGGDQPKRGRYYGWYAAPQGIAGGCGAIKVLWKRPDLGGGEESVRFLIAEGMGGGETPGDILETEGPRGFIRSQS</sequence>
<dbReference type="PRINTS" id="PR00368">
    <property type="entry name" value="FADPNR"/>
</dbReference>
<feature type="region of interest" description="Disordered" evidence="5">
    <location>
        <begin position="445"/>
        <end position="465"/>
    </location>
</feature>
<reference evidence="8 9" key="1">
    <citation type="journal article" date="2002" name="Proc. Natl. Acad. Sci. U.S.A.">
        <title>The genome sequence of the facultative intracellular pathogen Brucella melitensis.</title>
        <authorList>
            <person name="DelVecchio V.G."/>
            <person name="Kapatral V."/>
            <person name="Redkar R.J."/>
            <person name="Patra G."/>
            <person name="Mujer C."/>
            <person name="Los T."/>
            <person name="Ivanova N."/>
            <person name="Anderson I."/>
            <person name="Bhattacharyya A."/>
            <person name="Lykidis A."/>
            <person name="Reznik G."/>
            <person name="Jablonski L."/>
            <person name="Larsen N."/>
            <person name="D'Souza M."/>
            <person name="Bernal A."/>
            <person name="Mazur M."/>
            <person name="Goltsman E."/>
            <person name="Selkov E."/>
            <person name="Elzer P.H."/>
            <person name="Hagius S."/>
            <person name="O'Callaghan D."/>
            <person name="Letesson J.J."/>
            <person name="Haselkorn R."/>
            <person name="Kyrpides N."/>
            <person name="Overbeek R."/>
        </authorList>
    </citation>
    <scope>NUCLEOTIDE SEQUENCE [LARGE SCALE GENOMIC DNA]</scope>
    <source>
        <strain evidence="9">ATCC 23456 / CCUG 17765 / NCTC 10094 / 16M</strain>
    </source>
</reference>
<evidence type="ECO:0000256" key="1">
    <source>
        <dbReference type="ARBA" id="ARBA00001974"/>
    </source>
</evidence>
<keyword evidence="2" id="KW-0285">Flavoprotein</keyword>
<dbReference type="PANTHER" id="PTHR43557:SF2">
    <property type="entry name" value="RIESKE DOMAIN-CONTAINING PROTEIN-RELATED"/>
    <property type="match status" value="1"/>
</dbReference>
<dbReference type="eggNOG" id="COG0446">
    <property type="taxonomic scope" value="Bacteria"/>
</dbReference>
<feature type="domain" description="FAD/NAD(P)-binding" evidence="6">
    <location>
        <begin position="12"/>
        <end position="309"/>
    </location>
</feature>
<dbReference type="SUPFAM" id="SSF51905">
    <property type="entry name" value="FAD/NAD(P)-binding domain"/>
    <property type="match status" value="1"/>
</dbReference>
<dbReference type="InterPro" id="IPR016156">
    <property type="entry name" value="FAD/NAD-linked_Rdtase_dimer_sf"/>
</dbReference>
<evidence type="ECO:0000256" key="5">
    <source>
        <dbReference type="SAM" id="MobiDB-lite"/>
    </source>
</evidence>
<keyword evidence="4 8" id="KW-0560">Oxidoreductase</keyword>
<dbReference type="Pfam" id="PF07992">
    <property type="entry name" value="Pyr_redox_2"/>
    <property type="match status" value="1"/>
</dbReference>
<dbReference type="Proteomes" id="UP000000419">
    <property type="component" value="Chromosome II"/>
</dbReference>
<dbReference type="PIR" id="AD3579">
    <property type="entry name" value="AD3579"/>
</dbReference>
<gene>
    <name evidence="8" type="ordered locus">BMEII0557</name>
</gene>
<name>Q8YCH2_BRUME</name>
<dbReference type="Pfam" id="PF14759">
    <property type="entry name" value="Reductase_C"/>
    <property type="match status" value="1"/>
</dbReference>
<dbReference type="GO" id="GO:0016651">
    <property type="term" value="F:oxidoreductase activity, acting on NAD(P)H"/>
    <property type="evidence" value="ECO:0007669"/>
    <property type="project" value="TreeGrafter"/>
</dbReference>
<dbReference type="EMBL" id="AE008918">
    <property type="protein sequence ID" value="AAL53799.1"/>
    <property type="molecule type" value="Genomic_DNA"/>
</dbReference>
<dbReference type="Gene3D" id="3.30.390.30">
    <property type="match status" value="1"/>
</dbReference>
<dbReference type="InterPro" id="IPR036188">
    <property type="entry name" value="FAD/NAD-bd_sf"/>
</dbReference>
<dbReference type="AlphaFoldDB" id="Q8YCH2"/>
<dbReference type="Gene3D" id="3.50.50.60">
    <property type="entry name" value="FAD/NAD(P)-binding domain"/>
    <property type="match status" value="2"/>
</dbReference>
<dbReference type="PRINTS" id="PR00411">
    <property type="entry name" value="PNDRDTASEI"/>
</dbReference>
<dbReference type="SMR" id="Q8YCH2"/>
<dbReference type="GO" id="GO:0005737">
    <property type="term" value="C:cytoplasm"/>
    <property type="evidence" value="ECO:0007669"/>
    <property type="project" value="TreeGrafter"/>
</dbReference>
<comment type="cofactor">
    <cofactor evidence="1">
        <name>FAD</name>
        <dbReference type="ChEBI" id="CHEBI:57692"/>
    </cofactor>
</comment>
<evidence type="ECO:0000256" key="3">
    <source>
        <dbReference type="ARBA" id="ARBA00022827"/>
    </source>
</evidence>
<evidence type="ECO:0000313" key="9">
    <source>
        <dbReference type="Proteomes" id="UP000000419"/>
    </source>
</evidence>
<evidence type="ECO:0000256" key="2">
    <source>
        <dbReference type="ARBA" id="ARBA00022630"/>
    </source>
</evidence>
<evidence type="ECO:0000259" key="6">
    <source>
        <dbReference type="Pfam" id="PF07992"/>
    </source>
</evidence>
<dbReference type="InterPro" id="IPR050446">
    <property type="entry name" value="FAD-oxidoreductase/Apoptosis"/>
</dbReference>
<dbReference type="InterPro" id="IPR023753">
    <property type="entry name" value="FAD/NAD-binding_dom"/>
</dbReference>
<feature type="domain" description="Reductase C-terminal" evidence="7">
    <location>
        <begin position="328"/>
        <end position="370"/>
    </location>
</feature>
<accession>Q8YCH2</accession>
<evidence type="ECO:0000256" key="4">
    <source>
        <dbReference type="ARBA" id="ARBA00023002"/>
    </source>
</evidence>
<evidence type="ECO:0000259" key="7">
    <source>
        <dbReference type="Pfam" id="PF14759"/>
    </source>
</evidence>
<dbReference type="InterPro" id="IPR028202">
    <property type="entry name" value="Reductase_C"/>
</dbReference>
<evidence type="ECO:0000313" key="8">
    <source>
        <dbReference type="EMBL" id="AAL53799.1"/>
    </source>
</evidence>
<organism evidence="8 9">
    <name type="scientific">Brucella melitensis biotype 1 (strain ATCC 23456 / CCUG 17765 / NCTC 10094 / 16M)</name>
    <dbReference type="NCBI Taxonomy" id="224914"/>
    <lineage>
        <taxon>Bacteria</taxon>
        <taxon>Pseudomonadati</taxon>
        <taxon>Pseudomonadota</taxon>
        <taxon>Alphaproteobacteria</taxon>
        <taxon>Hyphomicrobiales</taxon>
        <taxon>Brucellaceae</taxon>
        <taxon>Brucella/Ochrobactrum group</taxon>
        <taxon>Brucella</taxon>
    </lineage>
</organism>
<dbReference type="KEGG" id="bme:BMEII0557"/>